<dbReference type="AlphaFoldDB" id="A0A923LRC7"/>
<keyword evidence="2" id="KW-1185">Reference proteome</keyword>
<evidence type="ECO:0000313" key="1">
    <source>
        <dbReference type="EMBL" id="MBC5715548.1"/>
    </source>
</evidence>
<sequence length="47" mass="5429">KGKKGSYDAYLIPESVQEFSYTKDGKEIKGFQYKFKMEFSQKAGKRG</sequence>
<proteinExistence type="predicted"/>
<evidence type="ECO:0000313" key="2">
    <source>
        <dbReference type="Proteomes" id="UP000606720"/>
    </source>
</evidence>
<organism evidence="1 2">
    <name type="scientific">Roseburia zhanii</name>
    <dbReference type="NCBI Taxonomy" id="2763064"/>
    <lineage>
        <taxon>Bacteria</taxon>
        <taxon>Bacillati</taxon>
        <taxon>Bacillota</taxon>
        <taxon>Clostridia</taxon>
        <taxon>Lachnospirales</taxon>
        <taxon>Lachnospiraceae</taxon>
        <taxon>Roseburia</taxon>
    </lineage>
</organism>
<accession>A0A923LRC7</accession>
<gene>
    <name evidence="1" type="ORF">H8S17_15390</name>
</gene>
<feature type="non-terminal residue" evidence="1">
    <location>
        <position position="1"/>
    </location>
</feature>
<comment type="caution">
    <text evidence="1">The sequence shown here is derived from an EMBL/GenBank/DDBJ whole genome shotgun (WGS) entry which is preliminary data.</text>
</comment>
<reference evidence="1" key="1">
    <citation type="submission" date="2020-08" db="EMBL/GenBank/DDBJ databases">
        <title>Genome public.</title>
        <authorList>
            <person name="Liu C."/>
            <person name="Sun Q."/>
        </authorList>
    </citation>
    <scope>NUCLEOTIDE SEQUENCE</scope>
    <source>
        <strain evidence="1">BX1005</strain>
    </source>
</reference>
<protein>
    <submittedName>
        <fullName evidence="1">Type IA DNA topoisomerase</fullName>
    </submittedName>
</protein>
<dbReference type="Proteomes" id="UP000606720">
    <property type="component" value="Unassembled WGS sequence"/>
</dbReference>
<dbReference type="EMBL" id="JACOPH010000026">
    <property type="protein sequence ID" value="MBC5715548.1"/>
    <property type="molecule type" value="Genomic_DNA"/>
</dbReference>
<name>A0A923LRC7_9FIRM</name>